<dbReference type="InParanoid" id="A7EQ19"/>
<dbReference type="AlphaFoldDB" id="A7EQ19"/>
<protein>
    <submittedName>
        <fullName evidence="1">Uncharacterized protein</fullName>
    </submittedName>
</protein>
<dbReference type="KEGG" id="ssl:SS1G_07419"/>
<dbReference type="RefSeq" id="XP_001591972.1">
    <property type="nucleotide sequence ID" value="XM_001591922.1"/>
</dbReference>
<keyword evidence="2" id="KW-1185">Reference proteome</keyword>
<dbReference type="Proteomes" id="UP000001312">
    <property type="component" value="Unassembled WGS sequence"/>
</dbReference>
<dbReference type="HOGENOM" id="CLU_2401013_0_0_1"/>
<organism evidence="1 2">
    <name type="scientific">Sclerotinia sclerotiorum (strain ATCC 18683 / 1980 / Ss-1)</name>
    <name type="common">White mold</name>
    <name type="synonym">Whetzelinia sclerotiorum</name>
    <dbReference type="NCBI Taxonomy" id="665079"/>
    <lineage>
        <taxon>Eukaryota</taxon>
        <taxon>Fungi</taxon>
        <taxon>Dikarya</taxon>
        <taxon>Ascomycota</taxon>
        <taxon>Pezizomycotina</taxon>
        <taxon>Leotiomycetes</taxon>
        <taxon>Helotiales</taxon>
        <taxon>Sclerotiniaceae</taxon>
        <taxon>Sclerotinia</taxon>
    </lineage>
</organism>
<proteinExistence type="predicted"/>
<sequence>MSTRKEGNVLATKYLFPLSRRLNDGNRLILETCLTFHDCYSHNQSSTYTIIIHILHCSIKPNHQHNKSDYFTLQYNQIDTNNHCPPKYPPKHI</sequence>
<evidence type="ECO:0000313" key="2">
    <source>
        <dbReference type="Proteomes" id="UP000001312"/>
    </source>
</evidence>
<dbReference type="EMBL" id="CH476629">
    <property type="protein sequence ID" value="EDO04935.1"/>
    <property type="molecule type" value="Genomic_DNA"/>
</dbReference>
<dbReference type="GeneID" id="5487722"/>
<gene>
    <name evidence="1" type="ORF">SS1G_07419</name>
</gene>
<accession>A7EQ19</accession>
<name>A7EQ19_SCLS1</name>
<evidence type="ECO:0000313" key="1">
    <source>
        <dbReference type="EMBL" id="EDO04935.1"/>
    </source>
</evidence>
<reference evidence="2" key="1">
    <citation type="journal article" date="2011" name="PLoS Genet.">
        <title>Genomic analysis of the necrotrophic fungal pathogens Sclerotinia sclerotiorum and Botrytis cinerea.</title>
        <authorList>
            <person name="Amselem J."/>
            <person name="Cuomo C.A."/>
            <person name="van Kan J.A."/>
            <person name="Viaud M."/>
            <person name="Benito E.P."/>
            <person name="Couloux A."/>
            <person name="Coutinho P.M."/>
            <person name="de Vries R.P."/>
            <person name="Dyer P.S."/>
            <person name="Fillinger S."/>
            <person name="Fournier E."/>
            <person name="Gout L."/>
            <person name="Hahn M."/>
            <person name="Kohn L."/>
            <person name="Lapalu N."/>
            <person name="Plummer K.M."/>
            <person name="Pradier J.M."/>
            <person name="Quevillon E."/>
            <person name="Sharon A."/>
            <person name="Simon A."/>
            <person name="ten Have A."/>
            <person name="Tudzynski B."/>
            <person name="Tudzynski P."/>
            <person name="Wincker P."/>
            <person name="Andrew M."/>
            <person name="Anthouard V."/>
            <person name="Beever R.E."/>
            <person name="Beffa R."/>
            <person name="Benoit I."/>
            <person name="Bouzid O."/>
            <person name="Brault B."/>
            <person name="Chen Z."/>
            <person name="Choquer M."/>
            <person name="Collemare J."/>
            <person name="Cotton P."/>
            <person name="Danchin E.G."/>
            <person name="Da Silva C."/>
            <person name="Gautier A."/>
            <person name="Giraud C."/>
            <person name="Giraud T."/>
            <person name="Gonzalez C."/>
            <person name="Grossetete S."/>
            <person name="Guldener U."/>
            <person name="Henrissat B."/>
            <person name="Howlett B.J."/>
            <person name="Kodira C."/>
            <person name="Kretschmer M."/>
            <person name="Lappartient A."/>
            <person name="Leroch M."/>
            <person name="Levis C."/>
            <person name="Mauceli E."/>
            <person name="Neuveglise C."/>
            <person name="Oeser B."/>
            <person name="Pearson M."/>
            <person name="Poulain J."/>
            <person name="Poussereau N."/>
            <person name="Quesneville H."/>
            <person name="Rascle C."/>
            <person name="Schumacher J."/>
            <person name="Segurens B."/>
            <person name="Sexton A."/>
            <person name="Silva E."/>
            <person name="Sirven C."/>
            <person name="Soanes D.M."/>
            <person name="Talbot N.J."/>
            <person name="Templeton M."/>
            <person name="Yandava C."/>
            <person name="Yarden O."/>
            <person name="Zeng Q."/>
            <person name="Rollins J.A."/>
            <person name="Lebrun M.H."/>
            <person name="Dickman M."/>
        </authorList>
    </citation>
    <scope>NUCLEOTIDE SEQUENCE [LARGE SCALE GENOMIC DNA]</scope>
    <source>
        <strain evidence="2">ATCC 18683 / 1980 / Ss-1</strain>
    </source>
</reference>